<dbReference type="InterPro" id="IPR036388">
    <property type="entry name" value="WH-like_DNA-bd_sf"/>
</dbReference>
<name>A0ABX2RYN9_9ACTN</name>
<dbReference type="CDD" id="cd00090">
    <property type="entry name" value="HTH_ARSR"/>
    <property type="match status" value="1"/>
</dbReference>
<keyword evidence="1" id="KW-0805">Transcription regulation</keyword>
<dbReference type="Gene3D" id="3.30.450.40">
    <property type="match status" value="1"/>
</dbReference>
<dbReference type="InterPro" id="IPR029016">
    <property type="entry name" value="GAF-like_dom_sf"/>
</dbReference>
<dbReference type="SMART" id="SM00346">
    <property type="entry name" value="HTH_ICLR"/>
    <property type="match status" value="1"/>
</dbReference>
<evidence type="ECO:0000256" key="3">
    <source>
        <dbReference type="ARBA" id="ARBA00023163"/>
    </source>
</evidence>
<dbReference type="InterPro" id="IPR014757">
    <property type="entry name" value="Tscrpt_reg_IclR_C"/>
</dbReference>
<organism evidence="7 8">
    <name type="scientific">Actinopolymorpha cephalotaxi</name>
    <dbReference type="NCBI Taxonomy" id="504797"/>
    <lineage>
        <taxon>Bacteria</taxon>
        <taxon>Bacillati</taxon>
        <taxon>Actinomycetota</taxon>
        <taxon>Actinomycetes</taxon>
        <taxon>Propionibacteriales</taxon>
        <taxon>Actinopolymorphaceae</taxon>
        <taxon>Actinopolymorpha</taxon>
    </lineage>
</organism>
<evidence type="ECO:0000259" key="6">
    <source>
        <dbReference type="PROSITE" id="PS51078"/>
    </source>
</evidence>
<feature type="region of interest" description="Disordered" evidence="4">
    <location>
        <begin position="177"/>
        <end position="199"/>
    </location>
</feature>
<dbReference type="InterPro" id="IPR011991">
    <property type="entry name" value="ArsR-like_HTH"/>
</dbReference>
<keyword evidence="3" id="KW-0804">Transcription</keyword>
<dbReference type="SUPFAM" id="SSF46785">
    <property type="entry name" value="Winged helix' DNA-binding domain"/>
    <property type="match status" value="1"/>
</dbReference>
<evidence type="ECO:0000256" key="4">
    <source>
        <dbReference type="SAM" id="MobiDB-lite"/>
    </source>
</evidence>
<dbReference type="PROSITE" id="PS51077">
    <property type="entry name" value="HTH_ICLR"/>
    <property type="match status" value="1"/>
</dbReference>
<dbReference type="PROSITE" id="PS51078">
    <property type="entry name" value="ICLR_ED"/>
    <property type="match status" value="1"/>
</dbReference>
<protein>
    <submittedName>
        <fullName evidence="7">IclR family acetate operon transcriptional repressor</fullName>
    </submittedName>
</protein>
<dbReference type="Pfam" id="PF01614">
    <property type="entry name" value="IclR_C"/>
    <property type="match status" value="2"/>
</dbReference>
<proteinExistence type="predicted"/>
<dbReference type="RefSeq" id="WP_092882993.1">
    <property type="nucleotide sequence ID" value="NZ_FOOI01000005.1"/>
</dbReference>
<evidence type="ECO:0000313" key="7">
    <source>
        <dbReference type="EMBL" id="NYH82475.1"/>
    </source>
</evidence>
<comment type="caution">
    <text evidence="7">The sequence shown here is derived from an EMBL/GenBank/DDBJ whole genome shotgun (WGS) entry which is preliminary data.</text>
</comment>
<reference evidence="7 8" key="1">
    <citation type="submission" date="2020-07" db="EMBL/GenBank/DDBJ databases">
        <title>Sequencing the genomes of 1000 actinobacteria strains.</title>
        <authorList>
            <person name="Klenk H.-P."/>
        </authorList>
    </citation>
    <scope>NUCLEOTIDE SEQUENCE [LARGE SCALE GENOMIC DNA]</scope>
    <source>
        <strain evidence="7 8">DSM 45117</strain>
    </source>
</reference>
<dbReference type="SUPFAM" id="SSF55781">
    <property type="entry name" value="GAF domain-like"/>
    <property type="match status" value="1"/>
</dbReference>
<gene>
    <name evidence="7" type="ORF">FHR37_001326</name>
</gene>
<evidence type="ECO:0000259" key="5">
    <source>
        <dbReference type="PROSITE" id="PS51077"/>
    </source>
</evidence>
<dbReference type="EMBL" id="JACBZA010000001">
    <property type="protein sequence ID" value="NYH82475.1"/>
    <property type="molecule type" value="Genomic_DNA"/>
</dbReference>
<dbReference type="PANTHER" id="PTHR30136:SF35">
    <property type="entry name" value="HTH-TYPE TRANSCRIPTIONAL REGULATOR RV1719"/>
    <property type="match status" value="1"/>
</dbReference>
<feature type="domain" description="HTH iclR-type" evidence="5">
    <location>
        <begin position="15"/>
        <end position="76"/>
    </location>
</feature>
<keyword evidence="8" id="KW-1185">Reference proteome</keyword>
<dbReference type="PANTHER" id="PTHR30136">
    <property type="entry name" value="HELIX-TURN-HELIX TRANSCRIPTIONAL REGULATOR, ICLR FAMILY"/>
    <property type="match status" value="1"/>
</dbReference>
<keyword evidence="2" id="KW-0238">DNA-binding</keyword>
<accession>A0ABX2RYN9</accession>
<evidence type="ECO:0000256" key="2">
    <source>
        <dbReference type="ARBA" id="ARBA00023125"/>
    </source>
</evidence>
<dbReference type="Pfam" id="PF09339">
    <property type="entry name" value="HTH_IclR"/>
    <property type="match status" value="1"/>
</dbReference>
<dbReference type="Proteomes" id="UP000533017">
    <property type="component" value="Unassembled WGS sequence"/>
</dbReference>
<feature type="compositionally biased region" description="Low complexity" evidence="4">
    <location>
        <begin position="182"/>
        <end position="194"/>
    </location>
</feature>
<dbReference type="InterPro" id="IPR050707">
    <property type="entry name" value="HTH_MetabolicPath_Reg"/>
</dbReference>
<dbReference type="InterPro" id="IPR036390">
    <property type="entry name" value="WH_DNA-bd_sf"/>
</dbReference>
<sequence>MTSMKAATSGRRRGVQSIDRAVVILRCFDTAHPELGISDIARRTGLSTSTTHRLLSALQDNGLVRQSRDRRYALGPLLLRLARVGAAPASVLDAARPVMTRLRDEVEETVGLHVLLPTRERAVIDQVESRHPLRRTYTEFGAPIPLPLGAPGKVLLAALPYDVQELVLARPVTAGTRDTSLANPADPAGTADPADPTEPDVLRKQLVGIRRRNVAFSRAERTSGIRTLAAAVFDGADLPVASLSVSAPAGRMPEERMEEYAPLVVAAAWSISEQLGATREGVAAYLTRAEPPPA</sequence>
<dbReference type="Gene3D" id="1.10.10.10">
    <property type="entry name" value="Winged helix-like DNA-binding domain superfamily/Winged helix DNA-binding domain"/>
    <property type="match status" value="1"/>
</dbReference>
<evidence type="ECO:0000256" key="1">
    <source>
        <dbReference type="ARBA" id="ARBA00023015"/>
    </source>
</evidence>
<feature type="domain" description="IclR-ED" evidence="6">
    <location>
        <begin position="77"/>
        <end position="277"/>
    </location>
</feature>
<evidence type="ECO:0000313" key="8">
    <source>
        <dbReference type="Proteomes" id="UP000533017"/>
    </source>
</evidence>
<dbReference type="InterPro" id="IPR005471">
    <property type="entry name" value="Tscrpt_reg_IclR_N"/>
</dbReference>